<feature type="transmembrane region" description="Helical" evidence="11">
    <location>
        <begin position="72"/>
        <end position="94"/>
    </location>
</feature>
<feature type="domain" description="ABC transmembrane type-1" evidence="13">
    <location>
        <begin position="966"/>
        <end position="1195"/>
    </location>
</feature>
<keyword evidence="5 11" id="KW-0812">Transmembrane</keyword>
<dbReference type="GO" id="GO:0005886">
    <property type="term" value="C:plasma membrane"/>
    <property type="evidence" value="ECO:0007669"/>
    <property type="project" value="UniProtKB-SubCell"/>
</dbReference>
<feature type="region of interest" description="Disordered" evidence="10">
    <location>
        <begin position="838"/>
        <end position="859"/>
    </location>
</feature>
<keyword evidence="8 11" id="KW-1133">Transmembrane helix</keyword>
<dbReference type="SUPFAM" id="SSF90123">
    <property type="entry name" value="ABC transporter transmembrane region"/>
    <property type="match status" value="2"/>
</dbReference>
<dbReference type="GO" id="GO:0005524">
    <property type="term" value="F:ATP binding"/>
    <property type="evidence" value="ECO:0007669"/>
    <property type="project" value="UniProtKB-KW"/>
</dbReference>
<feature type="transmembrane region" description="Helical" evidence="11">
    <location>
        <begin position="938"/>
        <end position="958"/>
    </location>
</feature>
<dbReference type="SMART" id="SM00382">
    <property type="entry name" value="AAA"/>
    <property type="match status" value="2"/>
</dbReference>
<evidence type="ECO:0000259" key="13">
    <source>
        <dbReference type="PROSITE" id="PS50929"/>
    </source>
</evidence>
<dbReference type="HOGENOM" id="CLU_000604_27_5_1"/>
<feature type="transmembrane region" description="Helical" evidence="11">
    <location>
        <begin position="1054"/>
        <end position="1074"/>
    </location>
</feature>
<feature type="transmembrane region" description="Helical" evidence="11">
    <location>
        <begin position="547"/>
        <end position="572"/>
    </location>
</feature>
<feature type="compositionally biased region" description="Basic and acidic residues" evidence="10">
    <location>
        <begin position="1215"/>
        <end position="1227"/>
    </location>
</feature>
<feature type="domain" description="ABC transmembrane type-1" evidence="13">
    <location>
        <begin position="286"/>
        <end position="567"/>
    </location>
</feature>
<dbReference type="PROSITE" id="PS00211">
    <property type="entry name" value="ABC_TRANSPORTER_1"/>
    <property type="match status" value="1"/>
</dbReference>
<proteinExistence type="inferred from homology"/>
<feature type="transmembrane region" description="Helical" evidence="11">
    <location>
        <begin position="1138"/>
        <end position="1159"/>
    </location>
</feature>
<dbReference type="InterPro" id="IPR027417">
    <property type="entry name" value="P-loop_NTPase"/>
</dbReference>
<keyword evidence="7" id="KW-0067">ATP-binding</keyword>
<dbReference type="Gene3D" id="1.20.1560.10">
    <property type="entry name" value="ABC transporter type 1, transmembrane domain"/>
    <property type="match status" value="2"/>
</dbReference>
<feature type="domain" description="ABC transporter" evidence="12">
    <location>
        <begin position="1242"/>
        <end position="1473"/>
    </location>
</feature>
<feature type="transmembrane region" description="Helical" evidence="11">
    <location>
        <begin position="1029"/>
        <end position="1048"/>
    </location>
</feature>
<dbReference type="EMBL" id="ACYE01000348">
    <property type="protein sequence ID" value="EFE39144.1"/>
    <property type="molecule type" value="Genomic_DNA"/>
</dbReference>
<comment type="subcellular location">
    <subcellularLocation>
        <location evidence="1">Cell membrane</location>
        <topology evidence="1">Multi-pass membrane protein</topology>
    </subcellularLocation>
</comment>
<dbReference type="Pfam" id="PF00005">
    <property type="entry name" value="ABC_tran"/>
    <property type="match status" value="2"/>
</dbReference>
<feature type="transmembrane region" description="Helical" evidence="11">
    <location>
        <begin position="106"/>
        <end position="125"/>
    </location>
</feature>
<comment type="similarity">
    <text evidence="2">Belongs to the ABC transporter superfamily. ABCC family. Conjugate transporter (TC 3.A.1.208) subfamily.</text>
</comment>
<name>D4DG89_TRIVH</name>
<keyword evidence="6" id="KW-0547">Nucleotide-binding</keyword>
<dbReference type="InterPro" id="IPR050173">
    <property type="entry name" value="ABC_transporter_C-like"/>
</dbReference>
<feature type="region of interest" description="Disordered" evidence="10">
    <location>
        <begin position="1213"/>
        <end position="1235"/>
    </location>
</feature>
<dbReference type="Proteomes" id="UP000008383">
    <property type="component" value="Unassembled WGS sequence"/>
</dbReference>
<evidence type="ECO:0000256" key="5">
    <source>
        <dbReference type="ARBA" id="ARBA00022692"/>
    </source>
</evidence>
<evidence type="ECO:0000313" key="14">
    <source>
        <dbReference type="EMBL" id="EFE39144.1"/>
    </source>
</evidence>
<dbReference type="Gene3D" id="3.40.50.300">
    <property type="entry name" value="P-loop containing nucleotide triphosphate hydrolases"/>
    <property type="match status" value="2"/>
</dbReference>
<evidence type="ECO:0000313" key="15">
    <source>
        <dbReference type="Proteomes" id="UP000008383"/>
    </source>
</evidence>
<dbReference type="CDD" id="cd18580">
    <property type="entry name" value="ABC_6TM_ABCC_D2"/>
    <property type="match status" value="1"/>
</dbReference>
<dbReference type="GeneID" id="9583679"/>
<sequence length="1479" mass="161965">MGCSIRAEDAFGPAAAPECLDGFDFTLLFEESFFSIGVCSAMLLSLPVQLARLSHRQQQHNHHQQAPAGPLLYSKLTAHLVSTGIKLVLVALVLVPGRALATRATVAAVSIAAATSASVAVLSYWQHCRSPRPSTPVSLFLGLSLLLDAVRARTLWAVQPRVFCAVFIAGIVSDLAKFVLELLERGDDGSDGPDGPGRLPAETVANVYNRSVFWWLNPLLLQGFREILQAEKLSAIDRRLRGGDDDEEDSFLGQWEAAKVKTPAALVRLLAAHHLWAALAAVIPRLCLTGLTFTQPFLLARIVRYVTEEAAGDDDGLASRYGYGLIAAALLVYIGLAVATTNTQHKTYRLITMLRSSLVPLIYTQTLHLDTSAVRDSAALTLMSVDIERISSGLRYFHEIWASPIDIGLALWLLQQQLGVAAVAPAAIFLVCTLSGLLVAATMGARQRQWLEAIQNRVHATSSMLKNIKEIRLGGLQGHAAKKLQELRSKEISESRPFKKALVMIVTLSFTTAACGPLLAFTMYTLLALRNGSQALDYEKAYTSLSLLALLQTPMALILDAIAGFVAAFGAIERIGEYVSKPTTNASKASSTEMIPPSISTRPDIYEGKGKEVLVRAQGFSAGWNADLPFVVKNLDFEILRSTVTFIIGPVGCGKSTLLHSILGEVMHTDGSLQKSVTRVGYCCQEPWITNDTIRDNIIGSNLFQPTWYDQVIDTCVLRDDLQGFPYGDQWIVGSGGMALSGGQKARLGIARALYSRETLVLLDDVFSGLDAKTEELIFHNLFGERGILATENITIVLATNAAMNRLNYADNAIYLDSTGNQVSKDDALEKELSEGVTLAAPSEKRTSAGQSHENHIGATPELSSARPLTASAQEKERRVGDTTVYKYYIQVVHPMSAAFFTAVCVVFVLGLTLPHFVIKWWLQRDTEYTISHIELYLGIYAALAGMAIVSLAVAAWYDSPLWGYRSCLLEIHRYLTEHMLPRASRQFHEGLLSTVVDAPLQFFLSTDMGTTINRFAQDLQLADMELPLALFNTTVELITCLAQLIIIAVASKYIGVAIPVILTVFYLIQKFYLRTARQLRLLDIEAKAPLFSKFLETLSGLVTIRAFGWQKDYEHHNNQALNDSQKPFYLLFCVQRWLNLVLDLVVAAIAVIVVSIAVRTKGKIDAGSTGIALVNIVQFSTTIKSLMANWTQLEISIGAVSRIRSFSTDTLLSRPRERSPELKDEATGPTISPSWPEHGTIEFRGVTAEYEINSTPVIKNLNLLIHKGEKIALCGKSGSGKSSIISALFRILHVSEGNIIIDGVDISAIPQEILYTRLVCVTQTPYLIQGTVRENVDPSGTSSDEQVNQVLKEVTLWDTVIARGGIEVQLSDELFSVGQKQLLCLTRAMLRPGSILLLDEVSSSVDLHTNKLMQSIIRKHFATRTVITIAHQIFTILDADRVAVISNGEIVEEGQPTELLEKDPPGPFRILAAANMKL</sequence>
<dbReference type="InterPro" id="IPR003439">
    <property type="entry name" value="ABC_transporter-like_ATP-bd"/>
</dbReference>
<accession>D4DG89</accession>
<dbReference type="CDD" id="cd18579">
    <property type="entry name" value="ABC_6TM_ABCC_D1"/>
    <property type="match status" value="1"/>
</dbReference>
<dbReference type="PANTHER" id="PTHR24223">
    <property type="entry name" value="ATP-BINDING CASSETTE SUB-FAMILY C"/>
    <property type="match status" value="1"/>
</dbReference>
<dbReference type="InterPro" id="IPR003593">
    <property type="entry name" value="AAA+_ATPase"/>
</dbReference>
<dbReference type="PANTHER" id="PTHR24223:SF269">
    <property type="entry name" value="ABC MULTIDRUG TRANSPORTER (EUROFUNG)-RELATED"/>
    <property type="match status" value="1"/>
</dbReference>
<dbReference type="InterPro" id="IPR017871">
    <property type="entry name" value="ABC_transporter-like_CS"/>
</dbReference>
<dbReference type="KEGG" id="tve:TRV_06191"/>
<evidence type="ECO:0000256" key="8">
    <source>
        <dbReference type="ARBA" id="ARBA00022989"/>
    </source>
</evidence>
<dbReference type="InterPro" id="IPR011527">
    <property type="entry name" value="ABC1_TM_dom"/>
</dbReference>
<keyword evidence="4" id="KW-1003">Cell membrane</keyword>
<feature type="transmembrane region" description="Helical" evidence="11">
    <location>
        <begin position="320"/>
        <end position="339"/>
    </location>
</feature>
<dbReference type="GO" id="GO:0140359">
    <property type="term" value="F:ABC-type transporter activity"/>
    <property type="evidence" value="ECO:0007669"/>
    <property type="project" value="InterPro"/>
</dbReference>
<dbReference type="SUPFAM" id="SSF52540">
    <property type="entry name" value="P-loop containing nucleoside triphosphate hydrolases"/>
    <property type="match status" value="2"/>
</dbReference>
<evidence type="ECO:0000256" key="9">
    <source>
        <dbReference type="ARBA" id="ARBA00023136"/>
    </source>
</evidence>
<evidence type="ECO:0008006" key="16">
    <source>
        <dbReference type="Google" id="ProtNLM"/>
    </source>
</evidence>
<feature type="transmembrane region" description="Helical" evidence="11">
    <location>
        <begin position="33"/>
        <end position="51"/>
    </location>
</feature>
<evidence type="ECO:0000256" key="3">
    <source>
        <dbReference type="ARBA" id="ARBA00022448"/>
    </source>
</evidence>
<dbReference type="PROSITE" id="PS50929">
    <property type="entry name" value="ABC_TM1F"/>
    <property type="match status" value="2"/>
</dbReference>
<gene>
    <name evidence="14" type="ORF">TRV_06191</name>
</gene>
<keyword evidence="15" id="KW-1185">Reference proteome</keyword>
<dbReference type="PROSITE" id="PS50893">
    <property type="entry name" value="ABC_TRANSPORTER_2"/>
    <property type="match status" value="2"/>
</dbReference>
<keyword evidence="9 11" id="KW-0472">Membrane</keyword>
<protein>
    <recommendedName>
        <fullName evidence="16">ABC multidrug transporter</fullName>
    </recommendedName>
</protein>
<keyword evidence="3" id="KW-0813">Transport</keyword>
<dbReference type="RefSeq" id="XP_003019768.1">
    <property type="nucleotide sequence ID" value="XM_003019722.1"/>
</dbReference>
<dbReference type="OrthoDB" id="6500128at2759"/>
<evidence type="ECO:0000256" key="2">
    <source>
        <dbReference type="ARBA" id="ARBA00009726"/>
    </source>
</evidence>
<dbReference type="GO" id="GO:0016887">
    <property type="term" value="F:ATP hydrolysis activity"/>
    <property type="evidence" value="ECO:0007669"/>
    <property type="project" value="InterPro"/>
</dbReference>
<evidence type="ECO:0000256" key="6">
    <source>
        <dbReference type="ARBA" id="ARBA00022741"/>
    </source>
</evidence>
<feature type="transmembrane region" description="Helical" evidence="11">
    <location>
        <begin position="898"/>
        <end position="918"/>
    </location>
</feature>
<dbReference type="FunFam" id="3.40.50.300:FF:000838">
    <property type="entry name" value="ABC multidrug transporter (Eurofung)"/>
    <property type="match status" value="1"/>
</dbReference>
<reference evidence="15" key="1">
    <citation type="journal article" date="2011" name="Genome Biol.">
        <title>Comparative and functional genomics provide insights into the pathogenicity of dermatophytic fungi.</title>
        <authorList>
            <person name="Burmester A."/>
            <person name="Shelest E."/>
            <person name="Gloeckner G."/>
            <person name="Heddergott C."/>
            <person name="Schindler S."/>
            <person name="Staib P."/>
            <person name="Heidel A."/>
            <person name="Felder M."/>
            <person name="Petzold A."/>
            <person name="Szafranski K."/>
            <person name="Feuermann M."/>
            <person name="Pedruzzi I."/>
            <person name="Priebe S."/>
            <person name="Groth M."/>
            <person name="Winkler R."/>
            <person name="Li W."/>
            <person name="Kniemeyer O."/>
            <person name="Schroeckh V."/>
            <person name="Hertweck C."/>
            <person name="Hube B."/>
            <person name="White T.C."/>
            <person name="Platzer M."/>
            <person name="Guthke R."/>
            <person name="Heitman J."/>
            <person name="Woestemeyer J."/>
            <person name="Zipfel P.F."/>
            <person name="Monod M."/>
            <person name="Brakhage A.A."/>
        </authorList>
    </citation>
    <scope>NUCLEOTIDE SEQUENCE [LARGE SCALE GENOMIC DNA]</scope>
    <source>
        <strain evidence="15">HKI 0517</strain>
    </source>
</reference>
<evidence type="ECO:0000256" key="7">
    <source>
        <dbReference type="ARBA" id="ARBA00022840"/>
    </source>
</evidence>
<evidence type="ECO:0000256" key="4">
    <source>
        <dbReference type="ARBA" id="ARBA00022475"/>
    </source>
</evidence>
<dbReference type="FunFam" id="1.20.1560.10:FF:000055">
    <property type="entry name" value="ABC multidrug transporter (Eurofung)"/>
    <property type="match status" value="1"/>
</dbReference>
<feature type="transmembrane region" description="Helical" evidence="11">
    <location>
        <begin position="420"/>
        <end position="441"/>
    </location>
</feature>
<comment type="caution">
    <text evidence="14">The sequence shown here is derived from an EMBL/GenBank/DDBJ whole genome shotgun (WGS) entry which is preliminary data.</text>
</comment>
<evidence type="ECO:0000256" key="11">
    <source>
        <dbReference type="SAM" id="Phobius"/>
    </source>
</evidence>
<evidence type="ECO:0000259" key="12">
    <source>
        <dbReference type="PROSITE" id="PS50893"/>
    </source>
</evidence>
<dbReference type="FunFam" id="1.20.1560.10:FF:000066">
    <property type="entry name" value="ABC multidrug transporter (Eurofung)"/>
    <property type="match status" value="1"/>
</dbReference>
<organism evidence="14 15">
    <name type="scientific">Trichophyton verrucosum (strain HKI 0517)</name>
    <dbReference type="NCBI Taxonomy" id="663202"/>
    <lineage>
        <taxon>Eukaryota</taxon>
        <taxon>Fungi</taxon>
        <taxon>Dikarya</taxon>
        <taxon>Ascomycota</taxon>
        <taxon>Pezizomycotina</taxon>
        <taxon>Eurotiomycetes</taxon>
        <taxon>Eurotiomycetidae</taxon>
        <taxon>Onygenales</taxon>
        <taxon>Arthrodermataceae</taxon>
        <taxon>Trichophyton</taxon>
    </lineage>
</organism>
<dbReference type="Pfam" id="PF00664">
    <property type="entry name" value="ABC_membrane"/>
    <property type="match status" value="2"/>
</dbReference>
<dbReference type="InterPro" id="IPR044746">
    <property type="entry name" value="ABCC_6TM_D1"/>
</dbReference>
<feature type="domain" description="ABC transporter" evidence="12">
    <location>
        <begin position="615"/>
        <end position="843"/>
    </location>
</feature>
<feature type="transmembrane region" description="Helical" evidence="11">
    <location>
        <begin position="501"/>
        <end position="527"/>
    </location>
</feature>
<dbReference type="InterPro" id="IPR044726">
    <property type="entry name" value="ABCC_6TM_D2"/>
</dbReference>
<evidence type="ECO:0000256" key="10">
    <source>
        <dbReference type="SAM" id="MobiDB-lite"/>
    </source>
</evidence>
<dbReference type="InterPro" id="IPR036640">
    <property type="entry name" value="ABC1_TM_sf"/>
</dbReference>
<evidence type="ECO:0000256" key="1">
    <source>
        <dbReference type="ARBA" id="ARBA00004651"/>
    </source>
</evidence>